<keyword evidence="8" id="KW-1185">Reference proteome</keyword>
<dbReference type="GO" id="GO:0005975">
    <property type="term" value="P:carbohydrate metabolic process"/>
    <property type="evidence" value="ECO:0007669"/>
    <property type="project" value="InterPro"/>
</dbReference>
<dbReference type="FunFam" id="3.30.2160.10:FF:000002">
    <property type="entry name" value="Putative Ubiquitin-protein ligase E3C"/>
    <property type="match status" value="1"/>
</dbReference>
<dbReference type="Gene3D" id="3.30.2410.10">
    <property type="entry name" value="Hect, E3 ligase catalytic domain"/>
    <property type="match status" value="1"/>
</dbReference>
<dbReference type="EC" id="2.3.2.26" evidence="2"/>
<dbReference type="GO" id="GO:0009966">
    <property type="term" value="P:regulation of signal transduction"/>
    <property type="evidence" value="ECO:0007669"/>
    <property type="project" value="UniProtKB-ARBA"/>
</dbReference>
<dbReference type="GO" id="GO:0016301">
    <property type="term" value="F:kinase activity"/>
    <property type="evidence" value="ECO:0007669"/>
    <property type="project" value="InterPro"/>
</dbReference>
<reference evidence="9" key="1">
    <citation type="submission" date="2025-08" db="UniProtKB">
        <authorList>
            <consortium name="RefSeq"/>
        </authorList>
    </citation>
    <scope>IDENTIFICATION</scope>
</reference>
<dbReference type="InterPro" id="IPR018485">
    <property type="entry name" value="FGGY_C"/>
</dbReference>
<dbReference type="GO" id="GO:0006511">
    <property type="term" value="P:ubiquitin-dependent protein catabolic process"/>
    <property type="evidence" value="ECO:0007669"/>
    <property type="project" value="TreeGrafter"/>
</dbReference>
<sequence length="1140" mass="130532">MSSFFEGQYRRTPEQNLSGSGYNENRDQFLQRAHIERQKREDNRRKFLCSIKIQSYVRSYLVRKKMKQKQREEFVETINVNQNRMTVDTLDLLTRKLLFFYHPETDDAHLITVSKMLLDKQFKSSIVEMCFSPNNIWSLRICKLLKLNLQLMRHKSSDKEFNNTVSLRVLEVFTKFDDIEKTLLPKGMGQAQLIVAQFKLLKYLIQNKYYEHLRVLIDAKVPPLLEATAVPPTPLSQCLFQLIITPFSMIEMSSTHDPQYIVFVMEELIRHFILEPMSEPIKLYILPALSSLPSFPYKHFVQTIQRHDVEFYSSVDDTAMSVDDNDDTDVMPDRKKKYNLCLDIGTTNIRCAICDPEDKNKIVTIVYERLDTLYLDNGCVEINPQHLWTQIVSLIKKCLASSSIPIEQISALGISAQRNTFVTWDRTSGEEFHNLIVWKDLRANDLVETYNKSWMLWLGDVTERKEHVKKEVVENEINDEENGSGEQEMDEQEMEIATPTEDEKLSENGGEITSEASVNATVLEVDDAKVTPSDKDKVDGGTSRNNFLCQLIADLTHLRVLRPSQAESSILGIANMISNGERGQNHGWSQGKELRDVEETSDLASSVDSNEGVVFCPAFSGLQVLEHQNTMSSFFEGQYRRTPEQNLSGSGYNENRDQFLQRAHIERQKREDNRRKFLCSIKIQSLLHMLTLNHKFIRSLYTLAVSIEQKSVFGTSTTTLLQVISRGAQTNYTETQQIVPLLATTNYTETQQIVPLLATFCSLFSLLVTTLHDVEFYSSVDDTAMSVDDDDTGLTKDYGMPRESKMPFSLSELVSMSTVFKGVVLGLIELAYPDSRSKDTYTHSSSLSYTNTKSKNMVAMWCHLFKALVSLLRIPILFQALYENLLVELPLADLFLSKLVSRHSDVDIHHLATLDAMLYRNLLYLKHYEDVSSLGLDFTVLCDELGERRIIELKPQGSNIPVTNANRIEYIHLVADYYLNRRIRAQCGAFKQGLSDVIPPAWLQMFNSRELQTLIQIRFTLISGAEIKVDLEDLKAHTAYLGGYTSDHATIQMFWAVVEEFNDTQRRALLKFVTSCSRPPLLGFKELDPPFGIQLINAEDRLPSASTCMNLLKLPKFQAQDKLRERLVYAISSDCGFELS</sequence>
<evidence type="ECO:0000256" key="4">
    <source>
        <dbReference type="ARBA" id="ARBA00022786"/>
    </source>
</evidence>
<dbReference type="STRING" id="121845.A0A3Q0J1K7"/>
<dbReference type="FunFam" id="3.30.2410.10:FF:000011">
    <property type="entry name" value="Putative Ubiquitin-protein ligase E3C"/>
    <property type="match status" value="1"/>
</dbReference>
<dbReference type="InterPro" id="IPR035983">
    <property type="entry name" value="Hect_E3_ubiquitin_ligase"/>
</dbReference>
<proteinExistence type="predicted"/>
<dbReference type="PANTHER" id="PTHR45700:SF2">
    <property type="entry name" value="UBIQUITIN-PROTEIN LIGASE E3C"/>
    <property type="match status" value="1"/>
</dbReference>
<feature type="compositionally biased region" description="Polar residues" evidence="6">
    <location>
        <begin position="14"/>
        <end position="23"/>
    </location>
</feature>
<dbReference type="CDD" id="cd00078">
    <property type="entry name" value="HECTc"/>
    <property type="match status" value="1"/>
</dbReference>
<dbReference type="Proteomes" id="UP000079169">
    <property type="component" value="Unplaced"/>
</dbReference>
<feature type="active site" description="Glycyl thioester intermediate" evidence="5">
    <location>
        <position position="1108"/>
    </location>
</feature>
<dbReference type="InterPro" id="IPR018484">
    <property type="entry name" value="FGGY_N"/>
</dbReference>
<name>A0A3Q0J1K7_DIACI</name>
<evidence type="ECO:0000259" key="7">
    <source>
        <dbReference type="PROSITE" id="PS50237"/>
    </source>
</evidence>
<dbReference type="PANTHER" id="PTHR45700">
    <property type="entry name" value="UBIQUITIN-PROTEIN LIGASE E3C"/>
    <property type="match status" value="1"/>
</dbReference>
<evidence type="ECO:0000256" key="3">
    <source>
        <dbReference type="ARBA" id="ARBA00022679"/>
    </source>
</evidence>
<dbReference type="SUPFAM" id="SSF53067">
    <property type="entry name" value="Actin-like ATPase domain"/>
    <property type="match status" value="2"/>
</dbReference>
<dbReference type="Pfam" id="PF02782">
    <property type="entry name" value="FGGY_C"/>
    <property type="match status" value="1"/>
</dbReference>
<comment type="catalytic activity">
    <reaction evidence="1">
        <text>S-ubiquitinyl-[E2 ubiquitin-conjugating enzyme]-L-cysteine + [acceptor protein]-L-lysine = [E2 ubiquitin-conjugating enzyme]-L-cysteine + N(6)-ubiquitinyl-[acceptor protein]-L-lysine.</text>
        <dbReference type="EC" id="2.3.2.26"/>
    </reaction>
</comment>
<dbReference type="SMART" id="SM00119">
    <property type="entry name" value="HECTc"/>
    <property type="match status" value="1"/>
</dbReference>
<evidence type="ECO:0000313" key="8">
    <source>
        <dbReference type="Proteomes" id="UP000079169"/>
    </source>
</evidence>
<dbReference type="KEGG" id="dci:103513315"/>
<dbReference type="PROSITE" id="PS50237">
    <property type="entry name" value="HECT"/>
    <property type="match status" value="1"/>
</dbReference>
<evidence type="ECO:0000313" key="9">
    <source>
        <dbReference type="RefSeq" id="XP_026682349.1"/>
    </source>
</evidence>
<evidence type="ECO:0000256" key="2">
    <source>
        <dbReference type="ARBA" id="ARBA00012485"/>
    </source>
</evidence>
<dbReference type="Gene3D" id="3.30.2160.10">
    <property type="entry name" value="Hect, E3 ligase catalytic domain"/>
    <property type="match status" value="1"/>
</dbReference>
<keyword evidence="3" id="KW-0808">Transferase</keyword>
<dbReference type="PaxDb" id="121845-A0A3Q0J1K7"/>
<dbReference type="Pfam" id="PF00632">
    <property type="entry name" value="HECT"/>
    <property type="match status" value="1"/>
</dbReference>
<dbReference type="InterPro" id="IPR000569">
    <property type="entry name" value="HECT_dom"/>
</dbReference>
<dbReference type="InterPro" id="IPR043129">
    <property type="entry name" value="ATPase_NBD"/>
</dbReference>
<dbReference type="SUPFAM" id="SSF56204">
    <property type="entry name" value="Hect, E3 ligase catalytic domain"/>
    <property type="match status" value="1"/>
</dbReference>
<accession>A0A3Q0J1K7</accession>
<dbReference type="PROSITE" id="PS50096">
    <property type="entry name" value="IQ"/>
    <property type="match status" value="1"/>
</dbReference>
<organism evidence="8 9">
    <name type="scientific">Diaphorina citri</name>
    <name type="common">Asian citrus psyllid</name>
    <dbReference type="NCBI Taxonomy" id="121845"/>
    <lineage>
        <taxon>Eukaryota</taxon>
        <taxon>Metazoa</taxon>
        <taxon>Ecdysozoa</taxon>
        <taxon>Arthropoda</taxon>
        <taxon>Hexapoda</taxon>
        <taxon>Insecta</taxon>
        <taxon>Pterygota</taxon>
        <taxon>Neoptera</taxon>
        <taxon>Paraneoptera</taxon>
        <taxon>Hemiptera</taxon>
        <taxon>Sternorrhyncha</taxon>
        <taxon>Psylloidea</taxon>
        <taxon>Psyllidae</taxon>
        <taxon>Diaphorininae</taxon>
        <taxon>Diaphorina</taxon>
    </lineage>
</organism>
<keyword evidence="4 5" id="KW-0833">Ubl conjugation pathway</keyword>
<evidence type="ECO:0000256" key="6">
    <source>
        <dbReference type="SAM" id="MobiDB-lite"/>
    </source>
</evidence>
<dbReference type="GO" id="GO:0061630">
    <property type="term" value="F:ubiquitin protein ligase activity"/>
    <property type="evidence" value="ECO:0007669"/>
    <property type="project" value="UniProtKB-EC"/>
</dbReference>
<feature type="domain" description="HECT" evidence="7">
    <location>
        <begin position="876"/>
        <end position="1140"/>
    </location>
</feature>
<evidence type="ECO:0000256" key="1">
    <source>
        <dbReference type="ARBA" id="ARBA00000885"/>
    </source>
</evidence>
<feature type="region of interest" description="Disordered" evidence="6">
    <location>
        <begin position="1"/>
        <end position="23"/>
    </location>
</feature>
<dbReference type="Pfam" id="PF00370">
    <property type="entry name" value="FGGY_N"/>
    <property type="match status" value="1"/>
</dbReference>
<dbReference type="GO" id="GO:0000209">
    <property type="term" value="P:protein polyubiquitination"/>
    <property type="evidence" value="ECO:0007669"/>
    <property type="project" value="InterPro"/>
</dbReference>
<dbReference type="Gene3D" id="3.30.420.40">
    <property type="match status" value="2"/>
</dbReference>
<evidence type="ECO:0000256" key="5">
    <source>
        <dbReference type="PROSITE-ProRule" id="PRU00104"/>
    </source>
</evidence>
<dbReference type="AlphaFoldDB" id="A0A3Q0J1K7"/>
<gene>
    <name evidence="9" type="primary">LOC103513315</name>
</gene>
<protein>
    <recommendedName>
        <fullName evidence="2">HECT-type E3 ubiquitin transferase</fullName>
        <ecNumber evidence="2">2.3.2.26</ecNumber>
    </recommendedName>
</protein>
<dbReference type="GeneID" id="103513315"/>
<dbReference type="RefSeq" id="XP_026682349.1">
    <property type="nucleotide sequence ID" value="XM_026826548.1"/>
</dbReference>
<dbReference type="InterPro" id="IPR044611">
    <property type="entry name" value="E3A/B/C-like"/>
</dbReference>
<dbReference type="CDD" id="cd23767">
    <property type="entry name" value="IQCD"/>
    <property type="match status" value="1"/>
</dbReference>